<dbReference type="SUPFAM" id="SSF55785">
    <property type="entry name" value="PYP-like sensor domain (PAS domain)"/>
    <property type="match status" value="1"/>
</dbReference>
<dbReference type="InterPro" id="IPR051310">
    <property type="entry name" value="MCP_chemotaxis"/>
</dbReference>
<dbReference type="GO" id="GO:0004888">
    <property type="term" value="F:transmembrane signaling receptor activity"/>
    <property type="evidence" value="ECO:0007669"/>
    <property type="project" value="InterPro"/>
</dbReference>
<evidence type="ECO:0000256" key="5">
    <source>
        <dbReference type="ARBA" id="ARBA00022519"/>
    </source>
</evidence>
<accession>A0A9X2WBG8</accession>
<dbReference type="Gene3D" id="3.30.450.20">
    <property type="entry name" value="PAS domain"/>
    <property type="match status" value="1"/>
</dbReference>
<feature type="domain" description="HAMP" evidence="14">
    <location>
        <begin position="210"/>
        <end position="262"/>
    </location>
</feature>
<dbReference type="InterPro" id="IPR001610">
    <property type="entry name" value="PAC"/>
</dbReference>
<evidence type="ECO:0000256" key="4">
    <source>
        <dbReference type="ARBA" id="ARBA00022500"/>
    </source>
</evidence>
<dbReference type="InterPro" id="IPR004089">
    <property type="entry name" value="MCPsignal_dom"/>
</dbReference>
<name>A0A9X2WBG8_9ENTR</name>
<feature type="domain" description="Methyl-accepting transducer" evidence="12">
    <location>
        <begin position="267"/>
        <end position="496"/>
    </location>
</feature>
<dbReference type="PANTHER" id="PTHR43531:SF7">
    <property type="entry name" value="AEROTAXIS RECEPTOR"/>
    <property type="match status" value="1"/>
</dbReference>
<evidence type="ECO:0000256" key="8">
    <source>
        <dbReference type="ARBA" id="ARBA00023136"/>
    </source>
</evidence>
<dbReference type="InterPro" id="IPR000014">
    <property type="entry name" value="PAS"/>
</dbReference>
<protein>
    <submittedName>
        <fullName evidence="15">Methyl-accepting chemotaxis protein</fullName>
    </submittedName>
</protein>
<dbReference type="InterPro" id="IPR004090">
    <property type="entry name" value="Chemotax_Me-accpt_rcpt"/>
</dbReference>
<evidence type="ECO:0000313" key="15">
    <source>
        <dbReference type="EMBL" id="MCT4703693.1"/>
    </source>
</evidence>
<dbReference type="RefSeq" id="WP_271124382.1">
    <property type="nucleotide sequence ID" value="NZ_JALHAN010000069.1"/>
</dbReference>
<dbReference type="Pfam" id="PF00015">
    <property type="entry name" value="MCPsignal"/>
    <property type="match status" value="1"/>
</dbReference>
<evidence type="ECO:0000259" key="14">
    <source>
        <dbReference type="PROSITE" id="PS50885"/>
    </source>
</evidence>
<dbReference type="SMART" id="SM00086">
    <property type="entry name" value="PAC"/>
    <property type="match status" value="1"/>
</dbReference>
<evidence type="ECO:0000256" key="1">
    <source>
        <dbReference type="ARBA" id="ARBA00004429"/>
    </source>
</evidence>
<proteinExistence type="inferred from homology"/>
<evidence type="ECO:0000259" key="13">
    <source>
        <dbReference type="PROSITE" id="PS50112"/>
    </source>
</evidence>
<keyword evidence="5" id="KW-0997">Cell inner membrane</keyword>
<dbReference type="InterPro" id="IPR035965">
    <property type="entry name" value="PAS-like_dom_sf"/>
</dbReference>
<sequence length="511" mass="55690">MRINNPVSGHEQLLKVGEALMSTTDIHSHITYANSAFIKACGFTEEELIGEPHNLIRHPDMPPEAFADMWSTLQEGDSWTGMVKNRCKNGDYYWVRANVTPVYHHGKLTGYISVRTVPDREEVQAGEELYKAVREKRAGHLRFYKGLVIRRGWKSVLSIFQRLSLSKRLTGALLVPTLAMIALPFSGLNAIAQISISIGLFIGLNLLLQRQVAGPVRTIVQQMQKIVSGQKADLLQLNRVDDIGLMMRLVNQSGLNLRSLVDDVGTQISGISDITHKLATSSKAMSERTDETYAHLQQTAAAIEEISGAVEQTADTSAQTTHMAVQASAMAVEGKEMMKKTLHMMESMAQASQHIVEIISVIDQIAFQTNILALNAAVEAARAGVSGRGFAVVAAEVRHLAQHSATAAKEIKNLIDDNVTSVSSGVGMVKKAEKHISEMAEEIVRMTALIREIGDATREQTGALALINSSVERIGTMTQNNADMVINAGTVVDNLNLRSVRLSSAINVYGS</sequence>
<keyword evidence="3" id="KW-0488">Methylation</keyword>
<dbReference type="Pfam" id="PF08447">
    <property type="entry name" value="PAS_3"/>
    <property type="match status" value="1"/>
</dbReference>
<dbReference type="GO" id="GO:0007165">
    <property type="term" value="P:signal transduction"/>
    <property type="evidence" value="ECO:0007669"/>
    <property type="project" value="UniProtKB-KW"/>
</dbReference>
<dbReference type="PANTHER" id="PTHR43531">
    <property type="entry name" value="PROTEIN ICFG"/>
    <property type="match status" value="1"/>
</dbReference>
<comment type="subcellular location">
    <subcellularLocation>
        <location evidence="1">Cell inner membrane</location>
        <topology evidence="1">Multi-pass membrane protein</topology>
    </subcellularLocation>
</comment>
<dbReference type="Gene3D" id="1.10.287.950">
    <property type="entry name" value="Methyl-accepting chemotaxis protein"/>
    <property type="match status" value="1"/>
</dbReference>
<dbReference type="NCBIfam" id="TIGR00229">
    <property type="entry name" value="sensory_box"/>
    <property type="match status" value="1"/>
</dbReference>
<evidence type="ECO:0000256" key="10">
    <source>
        <dbReference type="ARBA" id="ARBA00029447"/>
    </source>
</evidence>
<dbReference type="FunFam" id="3.30.450.20:FF:000046">
    <property type="entry name" value="Aerotaxis sensor receptor"/>
    <property type="match status" value="1"/>
</dbReference>
<keyword evidence="2" id="KW-1003">Cell membrane</keyword>
<keyword evidence="16" id="KW-1185">Reference proteome</keyword>
<dbReference type="SMART" id="SM00283">
    <property type="entry name" value="MA"/>
    <property type="match status" value="1"/>
</dbReference>
<keyword evidence="8" id="KW-0472">Membrane</keyword>
<comment type="caution">
    <text evidence="15">The sequence shown here is derived from an EMBL/GenBank/DDBJ whole genome shotgun (WGS) entry which is preliminary data.</text>
</comment>
<keyword evidence="6" id="KW-0812">Transmembrane</keyword>
<dbReference type="EMBL" id="JALHAP010000082">
    <property type="protein sequence ID" value="MCT4703693.1"/>
    <property type="molecule type" value="Genomic_DNA"/>
</dbReference>
<gene>
    <name evidence="15" type="ORF">MUA00_18105</name>
</gene>
<dbReference type="InterPro" id="IPR003660">
    <property type="entry name" value="HAMP_dom"/>
</dbReference>
<dbReference type="PROSITE" id="PS50885">
    <property type="entry name" value="HAMP"/>
    <property type="match status" value="1"/>
</dbReference>
<dbReference type="PROSITE" id="PS50112">
    <property type="entry name" value="PAS"/>
    <property type="match status" value="1"/>
</dbReference>
<feature type="domain" description="PAS" evidence="13">
    <location>
        <begin position="25"/>
        <end position="60"/>
    </location>
</feature>
<evidence type="ECO:0000256" key="7">
    <source>
        <dbReference type="ARBA" id="ARBA00022989"/>
    </source>
</evidence>
<dbReference type="GO" id="GO:0005886">
    <property type="term" value="C:plasma membrane"/>
    <property type="evidence" value="ECO:0007669"/>
    <property type="project" value="UniProtKB-SubCell"/>
</dbReference>
<dbReference type="PRINTS" id="PR00260">
    <property type="entry name" value="CHEMTRNSDUCR"/>
</dbReference>
<organism evidence="15 16">
    <name type="scientific">Dryocola boscaweniae</name>
    <dbReference type="NCBI Taxonomy" id="2925397"/>
    <lineage>
        <taxon>Bacteria</taxon>
        <taxon>Pseudomonadati</taxon>
        <taxon>Pseudomonadota</taxon>
        <taxon>Gammaproteobacteria</taxon>
        <taxon>Enterobacterales</taxon>
        <taxon>Enterobacteriaceae</taxon>
        <taxon>Dryocola</taxon>
    </lineage>
</organism>
<keyword evidence="7" id="KW-1133">Transmembrane helix</keyword>
<dbReference type="InterPro" id="IPR013655">
    <property type="entry name" value="PAS_fold_3"/>
</dbReference>
<evidence type="ECO:0000313" key="16">
    <source>
        <dbReference type="Proteomes" id="UP001150641"/>
    </source>
</evidence>
<dbReference type="CDD" id="cd11386">
    <property type="entry name" value="MCP_signal"/>
    <property type="match status" value="1"/>
</dbReference>
<dbReference type="PROSITE" id="PS50111">
    <property type="entry name" value="CHEMOTAXIS_TRANSDUC_2"/>
    <property type="match status" value="1"/>
</dbReference>
<dbReference type="CDD" id="cd00130">
    <property type="entry name" value="PAS"/>
    <property type="match status" value="1"/>
</dbReference>
<evidence type="ECO:0000256" key="2">
    <source>
        <dbReference type="ARBA" id="ARBA00022475"/>
    </source>
</evidence>
<dbReference type="AlphaFoldDB" id="A0A9X2WBG8"/>
<evidence type="ECO:0000256" key="9">
    <source>
        <dbReference type="ARBA" id="ARBA00023224"/>
    </source>
</evidence>
<evidence type="ECO:0000256" key="3">
    <source>
        <dbReference type="ARBA" id="ARBA00022481"/>
    </source>
</evidence>
<evidence type="ECO:0000256" key="11">
    <source>
        <dbReference type="PROSITE-ProRule" id="PRU00284"/>
    </source>
</evidence>
<dbReference type="SUPFAM" id="SSF58104">
    <property type="entry name" value="Methyl-accepting chemotaxis protein (MCP) signaling domain"/>
    <property type="match status" value="1"/>
</dbReference>
<reference evidence="15" key="1">
    <citation type="submission" date="2022-03" db="EMBL/GenBank/DDBJ databases">
        <title>Proposal of a novel genus Dryocolo and two novel species.</title>
        <authorList>
            <person name="Maddock D.W."/>
            <person name="Brady C.L."/>
            <person name="Denman S."/>
            <person name="Arnold D."/>
        </authorList>
    </citation>
    <scope>NUCLEOTIDE SEQUENCE</scope>
    <source>
        <strain evidence="15">H6W4</strain>
    </source>
</reference>
<comment type="similarity">
    <text evidence="10">Belongs to the methyl-accepting chemotaxis (MCP) protein family.</text>
</comment>
<keyword evidence="4" id="KW-0145">Chemotaxis</keyword>
<keyword evidence="9 11" id="KW-0807">Transducer</keyword>
<dbReference type="Proteomes" id="UP001150641">
    <property type="component" value="Unassembled WGS sequence"/>
</dbReference>
<evidence type="ECO:0000256" key="6">
    <source>
        <dbReference type="ARBA" id="ARBA00022692"/>
    </source>
</evidence>
<evidence type="ECO:0000259" key="12">
    <source>
        <dbReference type="PROSITE" id="PS50111"/>
    </source>
</evidence>
<dbReference type="GO" id="GO:0006935">
    <property type="term" value="P:chemotaxis"/>
    <property type="evidence" value="ECO:0007669"/>
    <property type="project" value="UniProtKB-KW"/>
</dbReference>